<dbReference type="AlphaFoldDB" id="A0A1G4TLX8"/>
<feature type="region of interest" description="Disordered" evidence="1">
    <location>
        <begin position="1"/>
        <end position="22"/>
    </location>
</feature>
<accession>A0A1G4TLX8</accession>
<feature type="compositionally biased region" description="Low complexity" evidence="1">
    <location>
        <begin position="10"/>
        <end position="21"/>
    </location>
</feature>
<evidence type="ECO:0000313" key="3">
    <source>
        <dbReference type="Proteomes" id="UP000199542"/>
    </source>
</evidence>
<dbReference type="Proteomes" id="UP000199542">
    <property type="component" value="Unassembled WGS sequence"/>
</dbReference>
<name>A0A1G4TLX8_9HYPH</name>
<evidence type="ECO:0000256" key="1">
    <source>
        <dbReference type="SAM" id="MobiDB-lite"/>
    </source>
</evidence>
<gene>
    <name evidence="2" type="ORF">SAMN02927900_05257</name>
</gene>
<dbReference type="EMBL" id="FMTM01000010">
    <property type="protein sequence ID" value="SCW81579.1"/>
    <property type="molecule type" value="Genomic_DNA"/>
</dbReference>
<sequence>MSAAFTAETRSSSPPASRSSRNAMLLPTVASKHLRTWKACRRSGRSVATWPSTSRAMRSAADRISCVGALEATYVQNSKARSSLQTAIAGGCHRKCIVDRHEFGGAATDPGHARPFRRGERRLVDDVGQRSSRSGDRLQNWQRSVLMRVNHVGVLPIAPRAAGGLIHLKVEDQRSM</sequence>
<evidence type="ECO:0000313" key="2">
    <source>
        <dbReference type="EMBL" id="SCW81579.1"/>
    </source>
</evidence>
<reference evidence="2 3" key="1">
    <citation type="submission" date="2016-10" db="EMBL/GenBank/DDBJ databases">
        <authorList>
            <person name="de Groot N.N."/>
        </authorList>
    </citation>
    <scope>NUCLEOTIDE SEQUENCE [LARGE SCALE GENOMIC DNA]</scope>
    <source>
        <strain evidence="2 3">CGMCC 1.3401</strain>
    </source>
</reference>
<protein>
    <submittedName>
        <fullName evidence="2">Uncharacterized protein</fullName>
    </submittedName>
</protein>
<proteinExistence type="predicted"/>
<organism evidence="2 3">
    <name type="scientific">Rhizobium mongolense subsp. loessense</name>
    <dbReference type="NCBI Taxonomy" id="158890"/>
    <lineage>
        <taxon>Bacteria</taxon>
        <taxon>Pseudomonadati</taxon>
        <taxon>Pseudomonadota</taxon>
        <taxon>Alphaproteobacteria</taxon>
        <taxon>Hyphomicrobiales</taxon>
        <taxon>Rhizobiaceae</taxon>
        <taxon>Rhizobium/Agrobacterium group</taxon>
        <taxon>Rhizobium</taxon>
    </lineage>
</organism>